<evidence type="ECO:0000259" key="4">
    <source>
        <dbReference type="Pfam" id="PF00588"/>
    </source>
</evidence>
<accession>A0A383WFA6</accession>
<dbReference type="Pfam" id="PF00588">
    <property type="entry name" value="SpoU_methylase"/>
    <property type="match status" value="1"/>
</dbReference>
<dbReference type="PANTHER" id="PTHR43191:SF2">
    <property type="entry name" value="RRNA METHYLTRANSFERASE 3, MITOCHONDRIAL"/>
    <property type="match status" value="1"/>
</dbReference>
<dbReference type="GO" id="GO:0003723">
    <property type="term" value="F:RNA binding"/>
    <property type="evidence" value="ECO:0007669"/>
    <property type="project" value="InterPro"/>
</dbReference>
<evidence type="ECO:0000256" key="1">
    <source>
        <dbReference type="ARBA" id="ARBA00022603"/>
    </source>
</evidence>
<dbReference type="Gene3D" id="3.40.1280.10">
    <property type="match status" value="1"/>
</dbReference>
<dbReference type="GO" id="GO:0032259">
    <property type="term" value="P:methylation"/>
    <property type="evidence" value="ECO:0007669"/>
    <property type="project" value="UniProtKB-KW"/>
</dbReference>
<feature type="region of interest" description="Disordered" evidence="3">
    <location>
        <begin position="1"/>
        <end position="31"/>
    </location>
</feature>
<organism evidence="5 6">
    <name type="scientific">Tetradesmus obliquus</name>
    <name type="common">Green alga</name>
    <name type="synonym">Acutodesmus obliquus</name>
    <dbReference type="NCBI Taxonomy" id="3088"/>
    <lineage>
        <taxon>Eukaryota</taxon>
        <taxon>Viridiplantae</taxon>
        <taxon>Chlorophyta</taxon>
        <taxon>core chlorophytes</taxon>
        <taxon>Chlorophyceae</taxon>
        <taxon>CS clade</taxon>
        <taxon>Sphaeropleales</taxon>
        <taxon>Scenedesmaceae</taxon>
        <taxon>Tetradesmus</taxon>
    </lineage>
</organism>
<evidence type="ECO:0000256" key="2">
    <source>
        <dbReference type="ARBA" id="ARBA00022679"/>
    </source>
</evidence>
<dbReference type="PANTHER" id="PTHR43191">
    <property type="entry name" value="RRNA METHYLTRANSFERASE 3"/>
    <property type="match status" value="1"/>
</dbReference>
<dbReference type="InterPro" id="IPR001537">
    <property type="entry name" value="SpoU_MeTrfase"/>
</dbReference>
<feature type="domain" description="tRNA/rRNA methyltransferase SpoU type" evidence="4">
    <location>
        <begin position="176"/>
        <end position="337"/>
    </location>
</feature>
<keyword evidence="1" id="KW-0489">Methyltransferase</keyword>
<dbReference type="InterPro" id="IPR029028">
    <property type="entry name" value="Alpha/beta_knot_MTases"/>
</dbReference>
<feature type="region of interest" description="Disordered" evidence="3">
    <location>
        <begin position="142"/>
        <end position="167"/>
    </location>
</feature>
<dbReference type="SUPFAM" id="SSF75217">
    <property type="entry name" value="alpha/beta knot"/>
    <property type="match status" value="1"/>
</dbReference>
<feature type="compositionally biased region" description="Polar residues" evidence="3">
    <location>
        <begin position="276"/>
        <end position="285"/>
    </location>
</feature>
<keyword evidence="2" id="KW-0808">Transferase</keyword>
<proteinExistence type="predicted"/>
<name>A0A383WFA6_TETOB</name>
<reference evidence="5 6" key="1">
    <citation type="submission" date="2016-10" db="EMBL/GenBank/DDBJ databases">
        <authorList>
            <person name="Cai Z."/>
        </authorList>
    </citation>
    <scope>NUCLEOTIDE SEQUENCE [LARGE SCALE GENOMIC DNA]</scope>
</reference>
<sequence length="364" mass="38248">MHQVRCAASHASTSSAAASSSSSPRLPAATDISSTANPYIKHCVKLRESSRYRQQQRRLLLVGQTLLSELAEEAGPSLDILVLFLRPGTDLPPGITAERVITVSDSVMKKLTGLEEAAGVQVVAELALPQYVDLQSWSRTSAHSSTSSSSNAAAAGSHQAAAGPQQQQQQQQLQRLLVLEAVQDPGNLGTLLRCAAAFGWDAVWLLPGCCDPFNDKALRASRGAALRWPLAAGSLQELLELVQQRGMLLLAAHPEDPLQQQPGSSPGDVKGVDALSGSNTASAGKQQQQQQPVCLVLGTEGAGLSDEVLAVATPLAVPMSGRMESLNVGVAGAILMFALSEGLQQLLGRLQQLGQVRGPDHDTQ</sequence>
<feature type="region of interest" description="Disordered" evidence="3">
    <location>
        <begin position="256"/>
        <end position="286"/>
    </location>
</feature>
<feature type="compositionally biased region" description="Low complexity" evidence="3">
    <location>
        <begin position="7"/>
        <end position="23"/>
    </location>
</feature>
<dbReference type="SUPFAM" id="SSF55315">
    <property type="entry name" value="L30e-like"/>
    <property type="match status" value="1"/>
</dbReference>
<evidence type="ECO:0000256" key="3">
    <source>
        <dbReference type="SAM" id="MobiDB-lite"/>
    </source>
</evidence>
<keyword evidence="6" id="KW-1185">Reference proteome</keyword>
<gene>
    <name evidence="5" type="ORF">BQ4739_LOCUS15980</name>
</gene>
<dbReference type="EMBL" id="FNXT01001239">
    <property type="protein sequence ID" value="SZX75704.1"/>
    <property type="molecule type" value="Genomic_DNA"/>
</dbReference>
<dbReference type="GO" id="GO:0006396">
    <property type="term" value="P:RNA processing"/>
    <property type="evidence" value="ECO:0007669"/>
    <property type="project" value="InterPro"/>
</dbReference>
<dbReference type="Gene3D" id="3.30.1330.30">
    <property type="match status" value="1"/>
</dbReference>
<dbReference type="GO" id="GO:0008173">
    <property type="term" value="F:RNA methyltransferase activity"/>
    <property type="evidence" value="ECO:0007669"/>
    <property type="project" value="InterPro"/>
</dbReference>
<dbReference type="InterPro" id="IPR029026">
    <property type="entry name" value="tRNA_m1G_MTases_N"/>
</dbReference>
<evidence type="ECO:0000313" key="5">
    <source>
        <dbReference type="EMBL" id="SZX75704.1"/>
    </source>
</evidence>
<dbReference type="InterPro" id="IPR029064">
    <property type="entry name" value="Ribosomal_eL30-like_sf"/>
</dbReference>
<dbReference type="STRING" id="3088.A0A383WFA6"/>
<dbReference type="CDD" id="cd18095">
    <property type="entry name" value="SpoU-like_rRNA-MTase"/>
    <property type="match status" value="1"/>
</dbReference>
<dbReference type="InterPro" id="IPR051259">
    <property type="entry name" value="rRNA_Methyltransferase"/>
</dbReference>
<evidence type="ECO:0000313" key="6">
    <source>
        <dbReference type="Proteomes" id="UP000256970"/>
    </source>
</evidence>
<protein>
    <recommendedName>
        <fullName evidence="4">tRNA/rRNA methyltransferase SpoU type domain-containing protein</fullName>
    </recommendedName>
</protein>
<dbReference type="Proteomes" id="UP000256970">
    <property type="component" value="Unassembled WGS sequence"/>
</dbReference>
<dbReference type="AlphaFoldDB" id="A0A383WFA6"/>